<gene>
    <name evidence="2" type="ORF">C2E20_1340</name>
</gene>
<dbReference type="EMBL" id="LHPF02000002">
    <property type="protein sequence ID" value="PSC75811.1"/>
    <property type="molecule type" value="Genomic_DNA"/>
</dbReference>
<comment type="caution">
    <text evidence="2">The sequence shown here is derived from an EMBL/GenBank/DDBJ whole genome shotgun (WGS) entry which is preliminary data.</text>
</comment>
<evidence type="ECO:0000313" key="3">
    <source>
        <dbReference type="Proteomes" id="UP000239649"/>
    </source>
</evidence>
<evidence type="ECO:0000256" key="1">
    <source>
        <dbReference type="SAM" id="SignalP"/>
    </source>
</evidence>
<dbReference type="Proteomes" id="UP000239649">
    <property type="component" value="Unassembled WGS sequence"/>
</dbReference>
<dbReference type="InterPro" id="IPR029058">
    <property type="entry name" value="AB_hydrolase_fold"/>
</dbReference>
<accession>A0A2P6VNY1</accession>
<evidence type="ECO:0000313" key="2">
    <source>
        <dbReference type="EMBL" id="PSC75811.1"/>
    </source>
</evidence>
<dbReference type="PANTHER" id="PTHR35128">
    <property type="entry name" value="SECRETION-REGULATING GUANINE NUCLEOTIDE EXCHANGE FACTOR"/>
    <property type="match status" value="1"/>
</dbReference>
<dbReference type="SUPFAM" id="SSF53474">
    <property type="entry name" value="alpha/beta-Hydrolases"/>
    <property type="match status" value="1"/>
</dbReference>
<feature type="signal peptide" evidence="1">
    <location>
        <begin position="1"/>
        <end position="30"/>
    </location>
</feature>
<sequence length="420" mass="44121">MPLRSLHSGNAAPTLSLLLLLLAVPRGAGAAGGVAAAALESPLAVNAAGAQLLTPIKYMAMGRAVFYEVPQPPVRGVVAFFHGCAHDASDLWPRERCAECDGLPEEVAHTKQALARGYAIIAIDAADATTRCFGVHTDRDAVVAILRAWLAQQGLQSKPLYAVGVSAGAAFALKLPMETPVHGVVSEVLGVLGEGWYSENLGAAYPPTAYISMPRDAKTAERIAANLEELRGMGVPADAILVHPDRLTDDYLSNRSELISPELSAKVVAALLQIGLIDGAGTLLADPRYTKLTWRAQLAALVPELTSTGDSLRADASHVSELLNRAYASHEIVSDHFTACLAWLEARGSVPLAGLSAQFAAVQLPGPRLRDLCPHRLHMLPMRRRQAATAGGQPATAVAALSALDTALWAVPAVLPVAVQ</sequence>
<reference evidence="2 3" key="1">
    <citation type="journal article" date="2018" name="Plant J.">
        <title>Genome sequences of Chlorella sorokiniana UTEX 1602 and Micractinium conductrix SAG 241.80: implications to maltose excretion by a green alga.</title>
        <authorList>
            <person name="Arriola M.B."/>
            <person name="Velmurugan N."/>
            <person name="Zhang Y."/>
            <person name="Plunkett M.H."/>
            <person name="Hondzo H."/>
            <person name="Barney B.M."/>
        </authorList>
    </citation>
    <scope>NUCLEOTIDE SEQUENCE [LARGE SCALE GENOMIC DNA]</scope>
    <source>
        <strain evidence="2 3">SAG 241.80</strain>
    </source>
</reference>
<keyword evidence="1" id="KW-0732">Signal</keyword>
<dbReference type="AlphaFoldDB" id="A0A2P6VNY1"/>
<keyword evidence="3" id="KW-1185">Reference proteome</keyword>
<dbReference type="PANTHER" id="PTHR35128:SF1">
    <property type="entry name" value="SECRETION-REGULATING GUANINE NUCLEOTIDE EXCHANGE FACTOR"/>
    <property type="match status" value="1"/>
</dbReference>
<dbReference type="Gene3D" id="3.40.50.1820">
    <property type="entry name" value="alpha/beta hydrolase"/>
    <property type="match status" value="1"/>
</dbReference>
<protein>
    <submittedName>
        <fullName evidence="2">Uncharacterized protein</fullName>
    </submittedName>
</protein>
<feature type="chain" id="PRO_5015113489" evidence="1">
    <location>
        <begin position="31"/>
        <end position="420"/>
    </location>
</feature>
<name>A0A2P6VNY1_9CHLO</name>
<dbReference type="OrthoDB" id="10022521at2759"/>
<proteinExistence type="predicted"/>
<organism evidence="2 3">
    <name type="scientific">Micractinium conductrix</name>
    <dbReference type="NCBI Taxonomy" id="554055"/>
    <lineage>
        <taxon>Eukaryota</taxon>
        <taxon>Viridiplantae</taxon>
        <taxon>Chlorophyta</taxon>
        <taxon>core chlorophytes</taxon>
        <taxon>Trebouxiophyceae</taxon>
        <taxon>Chlorellales</taxon>
        <taxon>Chlorellaceae</taxon>
        <taxon>Chlorella clade</taxon>
        <taxon>Micractinium</taxon>
    </lineage>
</organism>